<dbReference type="GO" id="GO:0005681">
    <property type="term" value="C:spliceosomal complex"/>
    <property type="evidence" value="ECO:0007669"/>
    <property type="project" value="UniProtKB-KW"/>
</dbReference>
<keyword evidence="4 9" id="KW-0747">Spliceosome</keyword>
<evidence type="ECO:0000256" key="8">
    <source>
        <dbReference type="ARBA" id="ARBA00023274"/>
    </source>
</evidence>
<dbReference type="GO" id="GO:0000398">
    <property type="term" value="P:mRNA splicing, via spliceosome"/>
    <property type="evidence" value="ECO:0007669"/>
    <property type="project" value="UniProtKB-UniRule"/>
</dbReference>
<evidence type="ECO:0000256" key="4">
    <source>
        <dbReference type="ARBA" id="ARBA00022728"/>
    </source>
</evidence>
<evidence type="ECO:0000313" key="12">
    <source>
        <dbReference type="Proteomes" id="UP000310189"/>
    </source>
</evidence>
<gene>
    <name evidence="9" type="primary">LSM3</name>
    <name evidence="11" type="ORF">E3P99_01624</name>
</gene>
<keyword evidence="3 9" id="KW-0507">mRNA processing</keyword>
<dbReference type="GO" id="GO:0046540">
    <property type="term" value="C:U4/U6 x U5 tri-snRNP complex"/>
    <property type="evidence" value="ECO:0007669"/>
    <property type="project" value="UniProtKB-UniRule"/>
</dbReference>
<dbReference type="AlphaFoldDB" id="A0A4T0FPI0"/>
<evidence type="ECO:0000256" key="2">
    <source>
        <dbReference type="ARBA" id="ARBA00006850"/>
    </source>
</evidence>
<evidence type="ECO:0000256" key="3">
    <source>
        <dbReference type="ARBA" id="ARBA00022664"/>
    </source>
</evidence>
<feature type="domain" description="Sm" evidence="10">
    <location>
        <begin position="7"/>
        <end position="90"/>
    </location>
</feature>
<comment type="similarity">
    <text evidence="2 9">Belongs to the snRNP Sm proteins family.</text>
</comment>
<dbReference type="EMBL" id="SPNW01000020">
    <property type="protein sequence ID" value="TIA90308.1"/>
    <property type="molecule type" value="Genomic_DNA"/>
</dbReference>
<dbReference type="GO" id="GO:0003723">
    <property type="term" value="F:RNA binding"/>
    <property type="evidence" value="ECO:0007669"/>
    <property type="project" value="UniProtKB-UniRule"/>
</dbReference>
<dbReference type="PROSITE" id="PS52002">
    <property type="entry name" value="SM"/>
    <property type="match status" value="1"/>
</dbReference>
<evidence type="ECO:0000256" key="5">
    <source>
        <dbReference type="ARBA" id="ARBA00022884"/>
    </source>
</evidence>
<keyword evidence="6 9" id="KW-0508">mRNA splicing</keyword>
<sequence length="90" mass="10061">MTDAIKEPLDLVRLCLNETIKVKLRGDRELLGVLHAYDSHMNLILGKVHETVTVVDVQSDSLQPSVRSVERSMEMLYVRGDGVILANLDS</sequence>
<evidence type="ECO:0000256" key="6">
    <source>
        <dbReference type="ARBA" id="ARBA00023187"/>
    </source>
</evidence>
<keyword evidence="7 9" id="KW-0539">Nucleus</keyword>
<dbReference type="CDD" id="cd01730">
    <property type="entry name" value="LSm3"/>
    <property type="match status" value="1"/>
</dbReference>
<keyword evidence="5 9" id="KW-0694">RNA-binding</keyword>
<keyword evidence="12" id="KW-1185">Reference proteome</keyword>
<dbReference type="SMART" id="SM00651">
    <property type="entry name" value="Sm"/>
    <property type="match status" value="1"/>
</dbReference>
<dbReference type="GO" id="GO:0005688">
    <property type="term" value="C:U6 snRNP"/>
    <property type="evidence" value="ECO:0007669"/>
    <property type="project" value="UniProtKB-UniRule"/>
</dbReference>
<dbReference type="InterPro" id="IPR001163">
    <property type="entry name" value="Sm_dom_euk/arc"/>
</dbReference>
<dbReference type="InterPro" id="IPR040002">
    <property type="entry name" value="Sm-like_LSM3"/>
</dbReference>
<comment type="subcellular location">
    <subcellularLocation>
        <location evidence="1 9">Nucleus</location>
    </subcellularLocation>
</comment>
<comment type="subunit">
    <text evidence="9">LSm subunits form a heteromer with a doughnut shape.</text>
</comment>
<comment type="function">
    <text evidence="9">Binds specifically to the 3'-terminal U-tract of U6 snRNA.</text>
</comment>
<organism evidence="11 12">
    <name type="scientific">Wallemia hederae</name>
    <dbReference type="NCBI Taxonomy" id="1540922"/>
    <lineage>
        <taxon>Eukaryota</taxon>
        <taxon>Fungi</taxon>
        <taxon>Dikarya</taxon>
        <taxon>Basidiomycota</taxon>
        <taxon>Wallemiomycotina</taxon>
        <taxon>Wallemiomycetes</taxon>
        <taxon>Wallemiales</taxon>
        <taxon>Wallemiaceae</taxon>
        <taxon>Wallemia</taxon>
    </lineage>
</organism>
<evidence type="ECO:0000256" key="7">
    <source>
        <dbReference type="ARBA" id="ARBA00023242"/>
    </source>
</evidence>
<comment type="caution">
    <text evidence="11">The sequence shown here is derived from an EMBL/GenBank/DDBJ whole genome shotgun (WGS) entry which is preliminary data.</text>
</comment>
<dbReference type="InterPro" id="IPR047575">
    <property type="entry name" value="Sm"/>
</dbReference>
<accession>A0A4T0FPI0</accession>
<evidence type="ECO:0000259" key="10">
    <source>
        <dbReference type="PROSITE" id="PS52002"/>
    </source>
</evidence>
<dbReference type="OrthoDB" id="29543at2759"/>
<dbReference type="PANTHER" id="PTHR13110">
    <property type="entry name" value="U6 SNRNA-ASSOCIATED SM-LIKE PROTEIN LSM3"/>
    <property type="match status" value="1"/>
</dbReference>
<dbReference type="Gene3D" id="2.30.30.100">
    <property type="match status" value="1"/>
</dbReference>
<dbReference type="InterPro" id="IPR010920">
    <property type="entry name" value="LSM_dom_sf"/>
</dbReference>
<protein>
    <recommendedName>
        <fullName evidence="9">LSM complex subunit LSM3</fullName>
    </recommendedName>
</protein>
<evidence type="ECO:0000256" key="9">
    <source>
        <dbReference type="RuleBase" id="RU365046"/>
    </source>
</evidence>
<dbReference type="Proteomes" id="UP000310189">
    <property type="component" value="Unassembled WGS sequence"/>
</dbReference>
<evidence type="ECO:0000256" key="1">
    <source>
        <dbReference type="ARBA" id="ARBA00004123"/>
    </source>
</evidence>
<dbReference type="SUPFAM" id="SSF50182">
    <property type="entry name" value="Sm-like ribonucleoproteins"/>
    <property type="match status" value="1"/>
</dbReference>
<name>A0A4T0FPI0_9BASI</name>
<keyword evidence="8 9" id="KW-0687">Ribonucleoprotein</keyword>
<evidence type="ECO:0000313" key="11">
    <source>
        <dbReference type="EMBL" id="TIA90308.1"/>
    </source>
</evidence>
<dbReference type="InterPro" id="IPR034105">
    <property type="entry name" value="Lsm3"/>
</dbReference>
<proteinExistence type="inferred from homology"/>
<dbReference type="Pfam" id="PF01423">
    <property type="entry name" value="LSM"/>
    <property type="match status" value="1"/>
</dbReference>
<reference evidence="11 12" key="1">
    <citation type="submission" date="2019-03" db="EMBL/GenBank/DDBJ databases">
        <title>Sequencing 23 genomes of Wallemia ichthyophaga.</title>
        <authorList>
            <person name="Gostincar C."/>
        </authorList>
    </citation>
    <scope>NUCLEOTIDE SEQUENCE [LARGE SCALE GENOMIC DNA]</scope>
    <source>
        <strain evidence="11 12">EXF-5753</strain>
    </source>
</reference>